<accession>A0A4R7D8Y2</accession>
<sequence length="394" mass="43651">MNTKLLATDVQEYLSTMQTASAAALALKKSPFEGISSKEIAQQVDGRQRAAKKIPAWTAVQGMYYPEKLNMEQCSSAETGQFKASLLHPGTRLIDLTGGFGVDSYYFARQGAHVTHCEINPSLSAIVQHNFKQLGLTQVTCVAGDGINYLKNLHDTSVIIYIDPSRRVAQQKVFRLADCEPNVVALQALFFEKATCVITKLAPLLDISLALQQLEQVKDVYIISVDNDCKELLFVQDKQYTGETKLHAIRLTGGKEQRFTCSIAEEQQAEAAYAAPEMYLYDPDVAITKAGAFKSVGATFGLSKLHQHTHLYTSSHYVADFPGRCFRIQHVYPVSKLKKNAVLPKANIVAKNFPMRVEDIRKKFKIADGGSDFLYFCTLQSGEHVAIHGVRFSA</sequence>
<dbReference type="AlphaFoldDB" id="A0A4R7D8Y2"/>
<keyword evidence="4" id="KW-1185">Reference proteome</keyword>
<dbReference type="SUPFAM" id="SSF53335">
    <property type="entry name" value="S-adenosyl-L-methionine-dependent methyltransferases"/>
    <property type="match status" value="1"/>
</dbReference>
<dbReference type="Pfam" id="PF22013">
    <property type="entry name" value="PG_1098_Fer"/>
    <property type="match status" value="1"/>
</dbReference>
<dbReference type="OrthoDB" id="1000417at2"/>
<dbReference type="Gene3D" id="1.10.10.1110">
    <property type="entry name" value="Methyltransferase PG1098, N-terminal domain"/>
    <property type="match status" value="1"/>
</dbReference>
<name>A0A4R7D8Y2_9SPHI</name>
<evidence type="ECO:0000313" key="4">
    <source>
        <dbReference type="Proteomes" id="UP000294752"/>
    </source>
</evidence>
<dbReference type="GO" id="GO:0032259">
    <property type="term" value="P:methylation"/>
    <property type="evidence" value="ECO:0007669"/>
    <property type="project" value="UniProtKB-KW"/>
</dbReference>
<dbReference type="InterPro" id="IPR054168">
    <property type="entry name" value="PG_1098_Fer"/>
</dbReference>
<dbReference type="RefSeq" id="WP_133638903.1">
    <property type="nucleotide sequence ID" value="NZ_SNZV01000001.1"/>
</dbReference>
<evidence type="ECO:0000259" key="2">
    <source>
        <dbReference type="Pfam" id="PF22013"/>
    </source>
</evidence>
<dbReference type="EMBL" id="SNZV01000001">
    <property type="protein sequence ID" value="TDS17743.1"/>
    <property type="molecule type" value="Genomic_DNA"/>
</dbReference>
<gene>
    <name evidence="3" type="ORF">B0I21_101616</name>
</gene>
<evidence type="ECO:0000259" key="1">
    <source>
        <dbReference type="Pfam" id="PF18096"/>
    </source>
</evidence>
<dbReference type="GO" id="GO:0008168">
    <property type="term" value="F:methyltransferase activity"/>
    <property type="evidence" value="ECO:0007669"/>
    <property type="project" value="UniProtKB-KW"/>
</dbReference>
<keyword evidence="3" id="KW-0489">Methyltransferase</keyword>
<organism evidence="3 4">
    <name type="scientific">Sphingobacterium paludis</name>
    <dbReference type="NCBI Taxonomy" id="1476465"/>
    <lineage>
        <taxon>Bacteria</taxon>
        <taxon>Pseudomonadati</taxon>
        <taxon>Bacteroidota</taxon>
        <taxon>Sphingobacteriia</taxon>
        <taxon>Sphingobacteriales</taxon>
        <taxon>Sphingobacteriaceae</taxon>
        <taxon>Sphingobacterium</taxon>
    </lineage>
</organism>
<dbReference type="Pfam" id="PF18096">
    <property type="entry name" value="Thump_like"/>
    <property type="match status" value="1"/>
</dbReference>
<feature type="domain" description="PG-1098 ferredoxin-like" evidence="2">
    <location>
        <begin position="279"/>
        <end position="322"/>
    </location>
</feature>
<feature type="domain" description="THUMP-like" evidence="1">
    <location>
        <begin position="323"/>
        <end position="388"/>
    </location>
</feature>
<dbReference type="Proteomes" id="UP000294752">
    <property type="component" value="Unassembled WGS sequence"/>
</dbReference>
<reference evidence="3 4" key="1">
    <citation type="submission" date="2019-03" db="EMBL/GenBank/DDBJ databases">
        <title>Genomic Encyclopedia of Type Strains, Phase III (KMG-III): the genomes of soil and plant-associated and newly described type strains.</title>
        <authorList>
            <person name="Whitman W."/>
        </authorList>
    </citation>
    <scope>NUCLEOTIDE SEQUENCE [LARGE SCALE GENOMIC DNA]</scope>
    <source>
        <strain evidence="3 4">CGMCC 1.12801</strain>
    </source>
</reference>
<dbReference type="InterPro" id="IPR041497">
    <property type="entry name" value="Thump-like"/>
</dbReference>
<evidence type="ECO:0000313" key="3">
    <source>
        <dbReference type="EMBL" id="TDS17743.1"/>
    </source>
</evidence>
<dbReference type="InterPro" id="IPR029063">
    <property type="entry name" value="SAM-dependent_MTases_sf"/>
</dbReference>
<dbReference type="Gene3D" id="3.40.50.150">
    <property type="entry name" value="Vaccinia Virus protein VP39"/>
    <property type="match status" value="1"/>
</dbReference>
<comment type="caution">
    <text evidence="3">The sequence shown here is derived from an EMBL/GenBank/DDBJ whole genome shotgun (WGS) entry which is preliminary data.</text>
</comment>
<keyword evidence="3" id="KW-0808">Transferase</keyword>
<proteinExistence type="predicted"/>
<protein>
    <submittedName>
        <fullName evidence="3">RNA cap guanine-N2 methyltransferase</fullName>
    </submittedName>
</protein>